<sequence>MMYRSPYAELWGSVGTGIGYSQNSVGARGAVVAHPGGITLSQPLSETFGVIEALDAQDAKLVSSAGVKVDSRGYAIVPYLTPYNMNAIDLDPKGMTTDVELKVSSQQVAPYSGSIPYIKFATVSGRAAVIRVKQSDGSPLPFGSTVRDESNVEVGLVGQASKIFARGLQAQGILTVKWGEDARSLCRIPYVLPKHDRNKKNDSYQQIDASCSPYQ</sequence>
<accession>I4KB23</accession>
<organism evidence="2 3">
    <name type="scientific">Pseudomonas lactis</name>
    <dbReference type="NCBI Taxonomy" id="1615674"/>
    <lineage>
        <taxon>Bacteria</taxon>
        <taxon>Pseudomonadati</taxon>
        <taxon>Pseudomonadota</taxon>
        <taxon>Gammaproteobacteria</taxon>
        <taxon>Pseudomonadales</taxon>
        <taxon>Pseudomonadaceae</taxon>
        <taxon>Pseudomonas</taxon>
    </lineage>
</organism>
<dbReference type="EMBL" id="AHPN01000001">
    <property type="protein sequence ID" value="EIK61913.1"/>
    <property type="molecule type" value="Genomic_DNA"/>
</dbReference>
<dbReference type="InterPro" id="IPR025949">
    <property type="entry name" value="PapC-like_C"/>
</dbReference>
<dbReference type="GO" id="GO:0009297">
    <property type="term" value="P:pilus assembly"/>
    <property type="evidence" value="ECO:0007669"/>
    <property type="project" value="InterPro"/>
</dbReference>
<dbReference type="GO" id="GO:0009279">
    <property type="term" value="C:cell outer membrane"/>
    <property type="evidence" value="ECO:0007669"/>
    <property type="project" value="TreeGrafter"/>
</dbReference>
<dbReference type="Proteomes" id="UP000003213">
    <property type="component" value="Chromosome"/>
</dbReference>
<dbReference type="PANTHER" id="PTHR30451">
    <property type="entry name" value="OUTER MEMBRANE USHER PROTEIN"/>
    <property type="match status" value="1"/>
</dbReference>
<dbReference type="AlphaFoldDB" id="I4KB23"/>
<dbReference type="InterPro" id="IPR043142">
    <property type="entry name" value="PapC-like_C_sf"/>
</dbReference>
<feature type="domain" description="PapC-like C-terminal" evidence="1">
    <location>
        <begin position="130"/>
        <end position="194"/>
    </location>
</feature>
<dbReference type="Gene3D" id="2.60.40.2070">
    <property type="match status" value="1"/>
</dbReference>
<protein>
    <submittedName>
        <fullName evidence="2">Fimbrial biogenesis outer membrane usher protein</fullName>
    </submittedName>
</protein>
<evidence type="ECO:0000313" key="2">
    <source>
        <dbReference type="EMBL" id="EIK61913.1"/>
    </source>
</evidence>
<dbReference type="Gene3D" id="2.60.40.2610">
    <property type="entry name" value="Outer membrane usher protein FimD, plug domain"/>
    <property type="match status" value="1"/>
</dbReference>
<gene>
    <name evidence="2" type="ORF">PflSS101_4008</name>
</gene>
<dbReference type="HOGENOM" id="CLU_009120_4_3_6"/>
<reference evidence="2 3" key="1">
    <citation type="journal article" date="2012" name="PLoS Genet.">
        <title>Comparative Genomics of Plant-Associated Pseudomonas spp.: Insights into Diversity and Inheritance of Traits Involved in Multitrophic Interactions.</title>
        <authorList>
            <person name="Loper J.E."/>
            <person name="Hassan K.A."/>
            <person name="Mavrodi D.V."/>
            <person name="Davis E.W.II."/>
            <person name="Lim C.K."/>
            <person name="Shaffer B.T."/>
            <person name="Elbourne L.D."/>
            <person name="Stockwell V.O."/>
            <person name="Hartney S.L."/>
            <person name="Breakwell K."/>
            <person name="Henkels M.D."/>
            <person name="Tetu S.G."/>
            <person name="Rangel L.I."/>
            <person name="Kidarsa T.A."/>
            <person name="Wilson N.L."/>
            <person name="van de Mortel J.E."/>
            <person name="Song C."/>
            <person name="Blumhagen R."/>
            <person name="Radune D."/>
            <person name="Hostetler J.B."/>
            <person name="Brinkac L.M."/>
            <person name="Durkin A.S."/>
            <person name="Kluepfel D.A."/>
            <person name="Wechter W.P."/>
            <person name="Anderson A.J."/>
            <person name="Kim Y.C."/>
            <person name="Pierson L.S.III."/>
            <person name="Pierson E.A."/>
            <person name="Lindow S.E."/>
            <person name="Kobayashi D.Y."/>
            <person name="Raaijmakers J.M."/>
            <person name="Weller D.M."/>
            <person name="Thomashow L.S."/>
            <person name="Allen A.E."/>
            <person name="Paulsen I.T."/>
        </authorList>
    </citation>
    <scope>NUCLEOTIDE SEQUENCE [LARGE SCALE GENOMIC DNA]</scope>
    <source>
        <strain evidence="2 3">SS101</strain>
    </source>
</reference>
<evidence type="ECO:0000259" key="1">
    <source>
        <dbReference type="Pfam" id="PF13953"/>
    </source>
</evidence>
<comment type="caution">
    <text evidence="2">The sequence shown here is derived from an EMBL/GenBank/DDBJ whole genome shotgun (WGS) entry which is preliminary data.</text>
</comment>
<dbReference type="PANTHER" id="PTHR30451:SF20">
    <property type="entry name" value="FIMBRIAE USHER"/>
    <property type="match status" value="1"/>
</dbReference>
<dbReference type="InterPro" id="IPR000015">
    <property type="entry name" value="Fimb_usher"/>
</dbReference>
<dbReference type="Pfam" id="PF13953">
    <property type="entry name" value="PapC_C"/>
    <property type="match status" value="1"/>
</dbReference>
<proteinExistence type="predicted"/>
<name>I4KB23_9PSED</name>
<evidence type="ECO:0000313" key="3">
    <source>
        <dbReference type="Proteomes" id="UP000003213"/>
    </source>
</evidence>
<dbReference type="InterPro" id="IPR042186">
    <property type="entry name" value="FimD_plug_dom"/>
</dbReference>
<dbReference type="Pfam" id="PF00577">
    <property type="entry name" value="Usher"/>
    <property type="match status" value="1"/>
</dbReference>
<dbReference type="GO" id="GO:0015473">
    <property type="term" value="F:fimbrial usher porin activity"/>
    <property type="evidence" value="ECO:0007669"/>
    <property type="project" value="InterPro"/>
</dbReference>